<dbReference type="GO" id="GO:0008270">
    <property type="term" value="F:zinc ion binding"/>
    <property type="evidence" value="ECO:0007669"/>
    <property type="project" value="UniProtKB-KW"/>
</dbReference>
<dbReference type="InterPro" id="IPR050331">
    <property type="entry name" value="Zinc_finger"/>
</dbReference>
<evidence type="ECO:0000256" key="7">
    <source>
        <dbReference type="ARBA" id="ARBA00023125"/>
    </source>
</evidence>
<dbReference type="FunFam" id="3.30.160.60:FF:000065">
    <property type="entry name" value="B-cell CLL/lymphoma 6, member B"/>
    <property type="match status" value="1"/>
</dbReference>
<dbReference type="EMBL" id="CARXXK010000001">
    <property type="protein sequence ID" value="CAI6352133.1"/>
    <property type="molecule type" value="Genomic_DNA"/>
</dbReference>
<keyword evidence="7" id="KW-0238">DNA-binding</keyword>
<dbReference type="GO" id="GO:0010468">
    <property type="term" value="P:regulation of gene expression"/>
    <property type="evidence" value="ECO:0007669"/>
    <property type="project" value="TreeGrafter"/>
</dbReference>
<protein>
    <recommendedName>
        <fullName evidence="12">C2H2-type domain-containing protein</fullName>
    </recommendedName>
</protein>
<keyword evidence="2" id="KW-0479">Metal-binding</keyword>
<keyword evidence="14" id="KW-1185">Reference proteome</keyword>
<comment type="subcellular location">
    <subcellularLocation>
        <location evidence="1">Nucleus</location>
    </subcellularLocation>
</comment>
<reference evidence="13 14" key="1">
    <citation type="submission" date="2023-01" db="EMBL/GenBank/DDBJ databases">
        <authorList>
            <person name="Whitehead M."/>
        </authorList>
    </citation>
    <scope>NUCLEOTIDE SEQUENCE [LARGE SCALE GENOMIC DNA]</scope>
</reference>
<keyword evidence="8" id="KW-0804">Transcription</keyword>
<dbReference type="Gene3D" id="3.30.160.60">
    <property type="entry name" value="Classic Zinc Finger"/>
    <property type="match status" value="4"/>
</dbReference>
<evidence type="ECO:0000256" key="6">
    <source>
        <dbReference type="ARBA" id="ARBA00023015"/>
    </source>
</evidence>
<evidence type="ECO:0000256" key="9">
    <source>
        <dbReference type="ARBA" id="ARBA00023242"/>
    </source>
</evidence>
<gene>
    <name evidence="13" type="ORF">MEUPH1_LOCUS8413</name>
</gene>
<accession>A0AAV0W8E1</accession>
<evidence type="ECO:0000259" key="12">
    <source>
        <dbReference type="PROSITE" id="PS50157"/>
    </source>
</evidence>
<feature type="compositionally biased region" description="Polar residues" evidence="11">
    <location>
        <begin position="221"/>
        <end position="236"/>
    </location>
</feature>
<evidence type="ECO:0000256" key="3">
    <source>
        <dbReference type="ARBA" id="ARBA00022737"/>
    </source>
</evidence>
<dbReference type="GO" id="GO:0003677">
    <property type="term" value="F:DNA binding"/>
    <property type="evidence" value="ECO:0007669"/>
    <property type="project" value="UniProtKB-KW"/>
</dbReference>
<feature type="compositionally biased region" description="Polar residues" evidence="11">
    <location>
        <begin position="116"/>
        <end position="142"/>
    </location>
</feature>
<proteinExistence type="predicted"/>
<dbReference type="InterPro" id="IPR036236">
    <property type="entry name" value="Znf_C2H2_sf"/>
</dbReference>
<evidence type="ECO:0000313" key="13">
    <source>
        <dbReference type="EMBL" id="CAI6352133.1"/>
    </source>
</evidence>
<feature type="domain" description="C2H2-type" evidence="12">
    <location>
        <begin position="536"/>
        <end position="563"/>
    </location>
</feature>
<dbReference type="PROSITE" id="PS00028">
    <property type="entry name" value="ZINC_FINGER_C2H2_1"/>
    <property type="match status" value="5"/>
</dbReference>
<dbReference type="FunFam" id="3.30.160.60:FF:001818">
    <property type="entry name" value="GDNF-inducible zinc finger protein 1 isoform X1"/>
    <property type="match status" value="1"/>
</dbReference>
<keyword evidence="5" id="KW-0862">Zinc</keyword>
<name>A0AAV0W8E1_9HEMI</name>
<feature type="region of interest" description="Disordered" evidence="11">
    <location>
        <begin position="429"/>
        <end position="456"/>
    </location>
</feature>
<feature type="compositionally biased region" description="Low complexity" evidence="11">
    <location>
        <begin position="264"/>
        <end position="275"/>
    </location>
</feature>
<organism evidence="13 14">
    <name type="scientific">Macrosiphum euphorbiae</name>
    <name type="common">potato aphid</name>
    <dbReference type="NCBI Taxonomy" id="13131"/>
    <lineage>
        <taxon>Eukaryota</taxon>
        <taxon>Metazoa</taxon>
        <taxon>Ecdysozoa</taxon>
        <taxon>Arthropoda</taxon>
        <taxon>Hexapoda</taxon>
        <taxon>Insecta</taxon>
        <taxon>Pterygota</taxon>
        <taxon>Neoptera</taxon>
        <taxon>Paraneoptera</taxon>
        <taxon>Hemiptera</taxon>
        <taxon>Sternorrhyncha</taxon>
        <taxon>Aphidomorpha</taxon>
        <taxon>Aphidoidea</taxon>
        <taxon>Aphididae</taxon>
        <taxon>Macrosiphini</taxon>
        <taxon>Macrosiphum</taxon>
    </lineage>
</organism>
<dbReference type="SMART" id="SM00355">
    <property type="entry name" value="ZnF_C2H2"/>
    <property type="match status" value="5"/>
</dbReference>
<comment type="caution">
    <text evidence="13">The sequence shown here is derived from an EMBL/GenBank/DDBJ whole genome shotgun (WGS) entry which is preliminary data.</text>
</comment>
<dbReference type="AlphaFoldDB" id="A0AAV0W8E1"/>
<evidence type="ECO:0000256" key="8">
    <source>
        <dbReference type="ARBA" id="ARBA00023163"/>
    </source>
</evidence>
<feature type="region of interest" description="Disordered" evidence="11">
    <location>
        <begin position="102"/>
        <end position="278"/>
    </location>
</feature>
<sequence length="644" mass="70587">MQFLYYCLVFLSTVSVAVLFEVKKIYVIERDFKTGLLRARRQNVPVQSHTVARIGGLQDHHHHNMFTAAAVSPPPLQSVQTGGQLQQPTDLASTVDLTADNREPIDYLTPPPSADFQFQQQSFPAGDSTTQNRPESHVQNVQAPPPPPLVPLTAQSAPVAVHTSPFTPSGGAGGGGGFPSAQAQPPPSHGTSLSSLAVQTSSPSNQVHSLTFANPPLEQFTPYTPSLQVNNDPTANQQQQQQQNGGRWELGFDASEILTPPFLGGPEQPSSGSGQTFFQQDFGQETASSVRNNKQYPANSGGSLFFGGGGSGGGGGFDVSSATNTKFTPLDAVIRPSSSNKNVYWGTPKTAQQQPLRPPPSFAEPNAFRFNNNNNNHFHQLHNNNHNPHHHHQYVDAFQMPFTGQFDGPLSQGTVADHVVHSSFRIKRQLRDAGLPPPEARSDSADRRGDDDRFGDRKPVYSFVKTDRNGNFKWSVRHDDSADLKPLDLSVKSTLTSCQVKSKKPYKLFCEVCAKGFDRPSLLKRHVRTHTGERPHACAQCDKAFSTSSALNTHKRIHSGERPHACPICGKTFTASSNLYYHRMTHSKVKPHKCNACDKSYPTPGNLRAHMSSHSGEWTYHCKTCGRGFGKKINVERHSKTCHR</sequence>
<dbReference type="PROSITE" id="PS50157">
    <property type="entry name" value="ZINC_FINGER_C2H2_2"/>
    <property type="match status" value="5"/>
</dbReference>
<feature type="compositionally biased region" description="Basic and acidic residues" evidence="11">
    <location>
        <begin position="440"/>
        <end position="456"/>
    </location>
</feature>
<evidence type="ECO:0000256" key="10">
    <source>
        <dbReference type="PROSITE-ProRule" id="PRU00042"/>
    </source>
</evidence>
<evidence type="ECO:0000256" key="4">
    <source>
        <dbReference type="ARBA" id="ARBA00022771"/>
    </source>
</evidence>
<dbReference type="PANTHER" id="PTHR16515:SF49">
    <property type="entry name" value="GASTRULA ZINC FINGER PROTEIN XLCGF49.1-LIKE-RELATED"/>
    <property type="match status" value="1"/>
</dbReference>
<dbReference type="InterPro" id="IPR013087">
    <property type="entry name" value="Znf_C2H2_type"/>
</dbReference>
<feature type="compositionally biased region" description="Polar residues" evidence="11">
    <location>
        <begin position="189"/>
        <end position="212"/>
    </location>
</feature>
<feature type="domain" description="C2H2-type" evidence="12">
    <location>
        <begin position="508"/>
        <end position="535"/>
    </location>
</feature>
<evidence type="ECO:0000313" key="14">
    <source>
        <dbReference type="Proteomes" id="UP001160148"/>
    </source>
</evidence>
<keyword evidence="6" id="KW-0805">Transcription regulation</keyword>
<keyword evidence="9" id="KW-0539">Nucleus</keyword>
<feature type="domain" description="C2H2-type" evidence="12">
    <location>
        <begin position="592"/>
        <end position="619"/>
    </location>
</feature>
<evidence type="ECO:0000256" key="2">
    <source>
        <dbReference type="ARBA" id="ARBA00022723"/>
    </source>
</evidence>
<dbReference type="SUPFAM" id="SSF57667">
    <property type="entry name" value="beta-beta-alpha zinc fingers"/>
    <property type="match status" value="3"/>
</dbReference>
<evidence type="ECO:0000256" key="1">
    <source>
        <dbReference type="ARBA" id="ARBA00004123"/>
    </source>
</evidence>
<dbReference type="FunFam" id="3.30.160.60:FF:000450">
    <property type="entry name" value="PR domain zinc finger protein 14"/>
    <property type="match status" value="1"/>
</dbReference>
<keyword evidence="3" id="KW-0677">Repeat</keyword>
<dbReference type="GO" id="GO:0005634">
    <property type="term" value="C:nucleus"/>
    <property type="evidence" value="ECO:0007669"/>
    <property type="project" value="UniProtKB-SubCell"/>
</dbReference>
<dbReference type="PANTHER" id="PTHR16515">
    <property type="entry name" value="PR DOMAIN ZINC FINGER PROTEIN"/>
    <property type="match status" value="1"/>
</dbReference>
<dbReference type="FunFam" id="3.30.160.60:FF:000557">
    <property type="entry name" value="zinc finger and SCAN domain-containing protein 29"/>
    <property type="match status" value="1"/>
</dbReference>
<feature type="domain" description="C2H2-type" evidence="12">
    <location>
        <begin position="620"/>
        <end position="644"/>
    </location>
</feature>
<evidence type="ECO:0000256" key="5">
    <source>
        <dbReference type="ARBA" id="ARBA00022833"/>
    </source>
</evidence>
<evidence type="ECO:0000256" key="11">
    <source>
        <dbReference type="SAM" id="MobiDB-lite"/>
    </source>
</evidence>
<keyword evidence="4 10" id="KW-0863">Zinc-finger</keyword>
<feature type="domain" description="C2H2-type" evidence="12">
    <location>
        <begin position="564"/>
        <end position="591"/>
    </location>
</feature>
<dbReference type="Proteomes" id="UP001160148">
    <property type="component" value="Unassembled WGS sequence"/>
</dbReference>
<dbReference type="Pfam" id="PF00096">
    <property type="entry name" value="zf-C2H2"/>
    <property type="match status" value="4"/>
</dbReference>